<feature type="compositionally biased region" description="Polar residues" evidence="1">
    <location>
        <begin position="272"/>
        <end position="282"/>
    </location>
</feature>
<feature type="compositionally biased region" description="Basic and acidic residues" evidence="1">
    <location>
        <begin position="288"/>
        <end position="304"/>
    </location>
</feature>
<organism evidence="2">
    <name type="scientific">Anopheles atroparvus</name>
    <name type="common">European mosquito</name>
    <dbReference type="NCBI Taxonomy" id="41427"/>
    <lineage>
        <taxon>Eukaryota</taxon>
        <taxon>Metazoa</taxon>
        <taxon>Ecdysozoa</taxon>
        <taxon>Arthropoda</taxon>
        <taxon>Hexapoda</taxon>
        <taxon>Insecta</taxon>
        <taxon>Pterygota</taxon>
        <taxon>Neoptera</taxon>
        <taxon>Endopterygota</taxon>
        <taxon>Diptera</taxon>
        <taxon>Nematocera</taxon>
        <taxon>Culicoidea</taxon>
        <taxon>Culicidae</taxon>
        <taxon>Anophelinae</taxon>
        <taxon>Anopheles</taxon>
    </lineage>
</organism>
<name>A0A182IL39_ANOAO</name>
<dbReference type="VEuPathDB" id="VectorBase:AATE001189"/>
<dbReference type="AlphaFoldDB" id="A0A182IL39"/>
<dbReference type="EnsemblMetazoa" id="AATE001189-RA">
    <property type="protein sequence ID" value="AATE001189-PA.1"/>
    <property type="gene ID" value="AATE001189"/>
</dbReference>
<protein>
    <submittedName>
        <fullName evidence="2">Uncharacterized protein</fullName>
    </submittedName>
</protein>
<reference evidence="2" key="1">
    <citation type="submission" date="2022-08" db="UniProtKB">
        <authorList>
            <consortium name="EnsemblMetazoa"/>
        </authorList>
    </citation>
    <scope>IDENTIFICATION</scope>
    <source>
        <strain evidence="2">EBRO</strain>
    </source>
</reference>
<accession>A0A182IL39</accession>
<feature type="region of interest" description="Disordered" evidence="1">
    <location>
        <begin position="182"/>
        <end position="219"/>
    </location>
</feature>
<sequence>MPEFDDSFLYDCASFEQTNRRTQRRVRQLNGDNSDGVILKSANSVDPDPFLANDGHGERSKQDKKSRKSLAGNVLEFLGSPRFGRRGGAALYPRTKLFGGSNCTYDVFLSERQSHLKQQDHQRRATLSGGDRFQYKCQSEVFGDSLPDEAGTAGSCRQSTTCTGQGWKQLGARNEEGREAIFEKKTTTSPINRQRGLAAAAAASSSKQQQQQQQQQPQPQLAAIFSGRVVLSMFGQVVDRVVSPATTGEWCVRAHPPMPSMADHMGEPRPSLASTRITQSSKQHTRARAREESQQTDRTAREGL</sequence>
<feature type="compositionally biased region" description="Low complexity" evidence="1">
    <location>
        <begin position="197"/>
        <end position="219"/>
    </location>
</feature>
<proteinExistence type="predicted"/>
<evidence type="ECO:0000256" key="1">
    <source>
        <dbReference type="SAM" id="MobiDB-lite"/>
    </source>
</evidence>
<evidence type="ECO:0000313" key="2">
    <source>
        <dbReference type="EnsemblMetazoa" id="AATE001189-PA.1"/>
    </source>
</evidence>
<feature type="region of interest" description="Disordered" evidence="1">
    <location>
        <begin position="28"/>
        <end position="68"/>
    </location>
</feature>
<feature type="region of interest" description="Disordered" evidence="1">
    <location>
        <begin position="254"/>
        <end position="304"/>
    </location>
</feature>